<dbReference type="OrthoDB" id="4589291at2759"/>
<keyword evidence="3" id="KW-1185">Reference proteome</keyword>
<dbReference type="AlphaFoldDB" id="A0A9N9V4Y6"/>
<sequence length="246" mass="28342">MRFDFGFLGKMPGLCLPTRTRHAKRRESAPPPAYQPIEGTEPPTTTTTDKLRRLSHDFSTLTMRRRRGKPKDDEIPKPSPREEEPPPPGSDVTSLIFMDIAPREAAPEYYRGEWLACLEFTTRDLPRLMAEGFFWDEGNVVPEGGGQELRQYEQQFGFRHARVYRCKSGGDGPEWTGTIRVSARDLRVLTEFEIGMLSVDLVFRMEATCGSGERRQKVYQYSAQEGEKNFNAWYDEAVLKGWWPWP</sequence>
<feature type="region of interest" description="Disordered" evidence="1">
    <location>
        <begin position="14"/>
        <end position="94"/>
    </location>
</feature>
<comment type="caution">
    <text evidence="2">The sequence shown here is derived from an EMBL/GenBank/DDBJ whole genome shotgun (WGS) entry which is preliminary data.</text>
</comment>
<evidence type="ECO:0000313" key="2">
    <source>
        <dbReference type="EMBL" id="CAH0017897.1"/>
    </source>
</evidence>
<evidence type="ECO:0000256" key="1">
    <source>
        <dbReference type="SAM" id="MobiDB-lite"/>
    </source>
</evidence>
<gene>
    <name evidence="2" type="ORF">CRHIZ90672A_00009931</name>
</gene>
<feature type="compositionally biased region" description="Basic and acidic residues" evidence="1">
    <location>
        <begin position="70"/>
        <end position="84"/>
    </location>
</feature>
<proteinExistence type="predicted"/>
<name>A0A9N9V4Y6_9HYPO</name>
<reference evidence="2" key="1">
    <citation type="submission" date="2021-10" db="EMBL/GenBank/DDBJ databases">
        <authorList>
            <person name="Piombo E."/>
        </authorList>
    </citation>
    <scope>NUCLEOTIDE SEQUENCE</scope>
</reference>
<dbReference type="Proteomes" id="UP000696573">
    <property type="component" value="Unassembled WGS sequence"/>
</dbReference>
<dbReference type="EMBL" id="CABFNQ020000528">
    <property type="protein sequence ID" value="CAH0017897.1"/>
    <property type="molecule type" value="Genomic_DNA"/>
</dbReference>
<accession>A0A9N9V4Y6</accession>
<organism evidence="2 3">
    <name type="scientific">Clonostachys rhizophaga</name>
    <dbReference type="NCBI Taxonomy" id="160324"/>
    <lineage>
        <taxon>Eukaryota</taxon>
        <taxon>Fungi</taxon>
        <taxon>Dikarya</taxon>
        <taxon>Ascomycota</taxon>
        <taxon>Pezizomycotina</taxon>
        <taxon>Sordariomycetes</taxon>
        <taxon>Hypocreomycetidae</taxon>
        <taxon>Hypocreales</taxon>
        <taxon>Bionectriaceae</taxon>
        <taxon>Clonostachys</taxon>
    </lineage>
</organism>
<evidence type="ECO:0000313" key="3">
    <source>
        <dbReference type="Proteomes" id="UP000696573"/>
    </source>
</evidence>
<protein>
    <submittedName>
        <fullName evidence="2">Uncharacterized protein</fullName>
    </submittedName>
</protein>